<proteinExistence type="predicted"/>
<evidence type="ECO:0000313" key="1">
    <source>
        <dbReference type="EMBL" id="MBX69618.1"/>
    </source>
</evidence>
<sequence>MRLPNYEILTPYSTTKMYCKLNSKKSVPSATKVDKYYWHIIFT</sequence>
<dbReference type="AlphaFoldDB" id="A0A2P2QRQ0"/>
<protein>
    <submittedName>
        <fullName evidence="1">Uncharacterized protein</fullName>
    </submittedName>
</protein>
<dbReference type="EMBL" id="GGEC01089134">
    <property type="protein sequence ID" value="MBX69618.1"/>
    <property type="molecule type" value="Transcribed_RNA"/>
</dbReference>
<reference evidence="1" key="1">
    <citation type="submission" date="2018-02" db="EMBL/GenBank/DDBJ databases">
        <title>Rhizophora mucronata_Transcriptome.</title>
        <authorList>
            <person name="Meera S.P."/>
            <person name="Sreeshan A."/>
            <person name="Augustine A."/>
        </authorList>
    </citation>
    <scope>NUCLEOTIDE SEQUENCE</scope>
    <source>
        <tissue evidence="1">Leaf</tissue>
    </source>
</reference>
<accession>A0A2P2QRQ0</accession>
<name>A0A2P2QRQ0_RHIMU</name>
<organism evidence="1">
    <name type="scientific">Rhizophora mucronata</name>
    <name type="common">Asiatic mangrove</name>
    <dbReference type="NCBI Taxonomy" id="61149"/>
    <lineage>
        <taxon>Eukaryota</taxon>
        <taxon>Viridiplantae</taxon>
        <taxon>Streptophyta</taxon>
        <taxon>Embryophyta</taxon>
        <taxon>Tracheophyta</taxon>
        <taxon>Spermatophyta</taxon>
        <taxon>Magnoliopsida</taxon>
        <taxon>eudicotyledons</taxon>
        <taxon>Gunneridae</taxon>
        <taxon>Pentapetalae</taxon>
        <taxon>rosids</taxon>
        <taxon>fabids</taxon>
        <taxon>Malpighiales</taxon>
        <taxon>Rhizophoraceae</taxon>
        <taxon>Rhizophora</taxon>
    </lineage>
</organism>